<feature type="transmembrane region" description="Helical" evidence="1">
    <location>
        <begin position="65"/>
        <end position="86"/>
    </location>
</feature>
<protein>
    <recommendedName>
        <fullName evidence="4">Membrane protein YqhR</fullName>
    </recommendedName>
</protein>
<evidence type="ECO:0000256" key="1">
    <source>
        <dbReference type="SAM" id="Phobius"/>
    </source>
</evidence>
<dbReference type="Proteomes" id="UP000677918">
    <property type="component" value="Unassembled WGS sequence"/>
</dbReference>
<dbReference type="AlphaFoldDB" id="A0A8J4M429"/>
<dbReference type="InterPro" id="IPR024563">
    <property type="entry name" value="YqhR"/>
</dbReference>
<evidence type="ECO:0008006" key="4">
    <source>
        <dbReference type="Google" id="ProtNLM"/>
    </source>
</evidence>
<dbReference type="RefSeq" id="WP_213413518.1">
    <property type="nucleotide sequence ID" value="NZ_BOVK01000055.1"/>
</dbReference>
<accession>A0A8J4M429</accession>
<evidence type="ECO:0000313" key="2">
    <source>
        <dbReference type="EMBL" id="GIQ70702.1"/>
    </source>
</evidence>
<sequence>MHANKQTVHHTNPWRFALQIGFFAGLIWGGVRIAEYYFKFTEVIPGFLAEPFMKHSFIASWSGHLFGWGVFTVFSIAAAFIYAAFFRKIKGPWFGLLYGAAWWLLLYLLIGPWTGMMKAFSEQTPNTLITDSCLFLVWGLFIGYSTAFEFTDERFREPVEQAG</sequence>
<organism evidence="2 3">
    <name type="scientific">Xylanibacillus composti</name>
    <dbReference type="NCBI Taxonomy" id="1572762"/>
    <lineage>
        <taxon>Bacteria</taxon>
        <taxon>Bacillati</taxon>
        <taxon>Bacillota</taxon>
        <taxon>Bacilli</taxon>
        <taxon>Bacillales</taxon>
        <taxon>Paenibacillaceae</taxon>
        <taxon>Xylanibacillus</taxon>
    </lineage>
</organism>
<keyword evidence="1" id="KW-0812">Transmembrane</keyword>
<feature type="transmembrane region" description="Helical" evidence="1">
    <location>
        <begin position="93"/>
        <end position="115"/>
    </location>
</feature>
<comment type="caution">
    <text evidence="2">The sequence shown here is derived from an EMBL/GenBank/DDBJ whole genome shotgun (WGS) entry which is preliminary data.</text>
</comment>
<keyword evidence="3" id="KW-1185">Reference proteome</keyword>
<dbReference type="EMBL" id="BOVK01000055">
    <property type="protein sequence ID" value="GIQ70702.1"/>
    <property type="molecule type" value="Genomic_DNA"/>
</dbReference>
<feature type="transmembrane region" description="Helical" evidence="1">
    <location>
        <begin position="12"/>
        <end position="31"/>
    </location>
</feature>
<dbReference type="Pfam" id="PF11085">
    <property type="entry name" value="YqhR"/>
    <property type="match status" value="1"/>
</dbReference>
<gene>
    <name evidence="2" type="ORF">XYCOK13_35260</name>
</gene>
<feature type="transmembrane region" description="Helical" evidence="1">
    <location>
        <begin position="127"/>
        <end position="147"/>
    </location>
</feature>
<proteinExistence type="predicted"/>
<name>A0A8J4M429_9BACL</name>
<evidence type="ECO:0000313" key="3">
    <source>
        <dbReference type="Proteomes" id="UP000677918"/>
    </source>
</evidence>
<keyword evidence="1" id="KW-0472">Membrane</keyword>
<keyword evidence="1" id="KW-1133">Transmembrane helix</keyword>
<reference evidence="2" key="1">
    <citation type="submission" date="2021-04" db="EMBL/GenBank/DDBJ databases">
        <title>Draft genome sequence of Xylanibacillus composti strain K13.</title>
        <authorList>
            <person name="Uke A."/>
            <person name="Chhe C."/>
            <person name="Baramee S."/>
            <person name="Kosugi A."/>
        </authorList>
    </citation>
    <scope>NUCLEOTIDE SEQUENCE</scope>
    <source>
        <strain evidence="2">K13</strain>
    </source>
</reference>